<dbReference type="Proteomes" id="UP000287296">
    <property type="component" value="Unassembled WGS sequence"/>
</dbReference>
<evidence type="ECO:0000313" key="3">
    <source>
        <dbReference type="Proteomes" id="UP000287296"/>
    </source>
</evidence>
<proteinExistence type="predicted"/>
<dbReference type="EMBL" id="QYTW02000012">
    <property type="protein sequence ID" value="RST59227.1"/>
    <property type="molecule type" value="Genomic_DNA"/>
</dbReference>
<dbReference type="AlphaFoldDB" id="A0A429X718"/>
<dbReference type="Gene3D" id="3.90.1150.200">
    <property type="match status" value="1"/>
</dbReference>
<evidence type="ECO:0000313" key="2">
    <source>
        <dbReference type="EMBL" id="RST59227.1"/>
    </source>
</evidence>
<reference evidence="2 3" key="1">
    <citation type="submission" date="2018-12" db="EMBL/GenBank/DDBJ databases">
        <authorList>
            <person name="Sun L."/>
            <person name="Chen Z."/>
        </authorList>
    </citation>
    <scope>NUCLEOTIDE SEQUENCE [LARGE SCALE GENOMIC DNA]</scope>
    <source>
        <strain evidence="2 3">LMG 29736</strain>
    </source>
</reference>
<comment type="caution">
    <text evidence="2">The sequence shown here is derived from an EMBL/GenBank/DDBJ whole genome shotgun (WGS) entry which is preliminary data.</text>
</comment>
<feature type="domain" description="YdhG-like" evidence="1">
    <location>
        <begin position="34"/>
        <end position="140"/>
    </location>
</feature>
<gene>
    <name evidence="2" type="ORF">D5F11_012780</name>
</gene>
<organism evidence="2 3">
    <name type="scientific">Siminovitchia terrae</name>
    <name type="common">Bacillus terrae</name>
    <dbReference type="NCBI Taxonomy" id="1914933"/>
    <lineage>
        <taxon>Bacteria</taxon>
        <taxon>Bacillati</taxon>
        <taxon>Bacillota</taxon>
        <taxon>Bacilli</taxon>
        <taxon>Bacillales</taxon>
        <taxon>Bacillaceae</taxon>
        <taxon>Siminovitchia</taxon>
    </lineage>
</organism>
<accession>A0A429X718</accession>
<dbReference type="SUPFAM" id="SSF159888">
    <property type="entry name" value="YdhG-like"/>
    <property type="match status" value="1"/>
</dbReference>
<evidence type="ECO:0000259" key="1">
    <source>
        <dbReference type="Pfam" id="PF08818"/>
    </source>
</evidence>
<dbReference type="InterPro" id="IPR014922">
    <property type="entry name" value="YdhG-like"/>
</dbReference>
<dbReference type="OrthoDB" id="9811812at2"/>
<name>A0A429X718_SIMTE</name>
<sequence>MEDERVRTLPNKNKKLSGTEQVAEFMNNLEHPLKEEITEVRKIILGTNSKITEKIKWNAPSFCVDGHDRITFNLNGKGFFRLIFHCGAKVKDNATNTPLFVDNSEILDWVTNDRAIVKFTNMDDVKAKENDLREVIDKWIRTTI</sequence>
<protein>
    <submittedName>
        <fullName evidence="2">DUF1801 domain-containing protein</fullName>
    </submittedName>
</protein>
<dbReference type="Pfam" id="PF08818">
    <property type="entry name" value="DUF1801"/>
    <property type="match status" value="1"/>
</dbReference>